<comment type="cofactor">
    <cofactor evidence="2">
        <name>Mn(2+)</name>
        <dbReference type="ChEBI" id="CHEBI:29035"/>
    </cofactor>
    <text evidence="2">Binds 2 manganese ions per subunit.</text>
</comment>
<dbReference type="Gene3D" id="1.20.1260.10">
    <property type="match status" value="1"/>
</dbReference>
<evidence type="ECO:0000313" key="4">
    <source>
        <dbReference type="EMBL" id="MBC8611065.1"/>
    </source>
</evidence>
<evidence type="ECO:0000313" key="5">
    <source>
        <dbReference type="Proteomes" id="UP000632659"/>
    </source>
</evidence>
<dbReference type="Proteomes" id="UP000632659">
    <property type="component" value="Unassembled WGS sequence"/>
</dbReference>
<dbReference type="Pfam" id="PF05067">
    <property type="entry name" value="Mn_catalase"/>
    <property type="match status" value="1"/>
</dbReference>
<keyword evidence="2" id="KW-0479">Metal-binding</keyword>
<evidence type="ECO:0000256" key="2">
    <source>
        <dbReference type="PIRSR" id="PIRSR607760-1"/>
    </source>
</evidence>
<dbReference type="AlphaFoldDB" id="A0A8J6TXE5"/>
<dbReference type="GO" id="GO:0046872">
    <property type="term" value="F:metal ion binding"/>
    <property type="evidence" value="ECO:0007669"/>
    <property type="project" value="UniProtKB-KW"/>
</dbReference>
<organism evidence="4 5">
    <name type="scientific">Massiliimalia timonensis</name>
    <dbReference type="NCBI Taxonomy" id="1987501"/>
    <lineage>
        <taxon>Bacteria</taxon>
        <taxon>Bacillati</taxon>
        <taxon>Bacillota</taxon>
        <taxon>Clostridia</taxon>
        <taxon>Eubacteriales</taxon>
        <taxon>Oscillospiraceae</taxon>
        <taxon>Massiliimalia</taxon>
    </lineage>
</organism>
<dbReference type="CDD" id="cd01051">
    <property type="entry name" value="Mn_catalase"/>
    <property type="match status" value="1"/>
</dbReference>
<feature type="binding site" evidence="2">
    <location>
        <position position="35"/>
    </location>
    <ligand>
        <name>Mn(2+)</name>
        <dbReference type="ChEBI" id="CHEBI:29035"/>
        <label>1</label>
    </ligand>
</feature>
<dbReference type="SUPFAM" id="SSF47240">
    <property type="entry name" value="Ferritin-like"/>
    <property type="match status" value="1"/>
</dbReference>
<comment type="similarity">
    <text evidence="1">Belongs to the manganese catalase family.</text>
</comment>
<reference evidence="4" key="1">
    <citation type="submission" date="2020-08" db="EMBL/GenBank/DDBJ databases">
        <title>Genome public.</title>
        <authorList>
            <person name="Liu C."/>
            <person name="Sun Q."/>
        </authorList>
    </citation>
    <scope>NUCLEOTIDE SEQUENCE</scope>
    <source>
        <strain evidence="4">NSJ-15</strain>
    </source>
</reference>
<evidence type="ECO:0000256" key="1">
    <source>
        <dbReference type="ARBA" id="ARBA00007644"/>
    </source>
</evidence>
<protein>
    <submittedName>
        <fullName evidence="4">Manganese catalase family protein</fullName>
    </submittedName>
</protein>
<feature type="binding site" evidence="2">
    <location>
        <position position="136"/>
    </location>
    <ligand>
        <name>Mn(2+)</name>
        <dbReference type="ChEBI" id="CHEBI:29035"/>
        <label>1</label>
    </ligand>
</feature>
<name>A0A8J6TXE5_9FIRM</name>
<comment type="cofactor">
    <cofactor evidence="3">
        <name>Ca(2+)</name>
        <dbReference type="ChEBI" id="CHEBI:29108"/>
    </cofactor>
    <text evidence="3">Binds 1 Ca(2+) ion per subunit.</text>
</comment>
<keyword evidence="2" id="KW-0464">Manganese</keyword>
<feature type="binding site" evidence="2">
    <location>
        <position position="169"/>
    </location>
    <ligand>
        <name>Mn(2+)</name>
        <dbReference type="ChEBI" id="CHEBI:29035"/>
        <label>1</label>
    </ligand>
</feature>
<dbReference type="OrthoDB" id="9800585at2"/>
<dbReference type="InterPro" id="IPR039377">
    <property type="entry name" value="Mn_catalase_dom"/>
</dbReference>
<accession>A0A8J6TXE5</accession>
<comment type="caution">
    <text evidence="4">The sequence shown here is derived from an EMBL/GenBank/DDBJ whole genome shotgun (WGS) entry which is preliminary data.</text>
</comment>
<proteinExistence type="inferred from homology"/>
<sequence>MWSYEKRLEYPVDIKNPNPALAKVIISQLGGPHGELGASMRYLHQRYSMPYGEVRGTLTDVGTEELAHMEIISAILYQLTKGMSIKEIKDSGFDTYFVDHTAGIYPQFASGTPFSAETFASTGDVIADLSEDLAAEQKARLSYDNILRMVDDPEVRDPIRFLREREIVHFQRFGEALSLVNEKLDSKNFYAFNPAFDCQKPRRRR</sequence>
<keyword evidence="5" id="KW-1185">Reference proteome</keyword>
<dbReference type="InterPro" id="IPR009078">
    <property type="entry name" value="Ferritin-like_SF"/>
</dbReference>
<dbReference type="RefSeq" id="WP_093988736.1">
    <property type="nucleotide sequence ID" value="NZ_FYDD01000003.1"/>
</dbReference>
<evidence type="ECO:0000256" key="3">
    <source>
        <dbReference type="PIRSR" id="PIRSR607760-2"/>
    </source>
</evidence>
<keyword evidence="3" id="KW-0106">Calcium</keyword>
<feature type="binding site" evidence="2">
    <location>
        <position position="65"/>
    </location>
    <ligand>
        <name>Mn(2+)</name>
        <dbReference type="ChEBI" id="CHEBI:29035"/>
        <label>1</label>
    </ligand>
</feature>
<feature type="binding site" evidence="3">
    <location>
        <position position="60"/>
    </location>
    <ligand>
        <name>Ca(2+)</name>
        <dbReference type="ChEBI" id="CHEBI:29108"/>
    </ligand>
</feature>
<dbReference type="InterPro" id="IPR012347">
    <property type="entry name" value="Ferritin-like"/>
</dbReference>
<dbReference type="InterPro" id="IPR007760">
    <property type="entry name" value="Mn_catalase"/>
</dbReference>
<feature type="binding site" evidence="2">
    <location>
        <position position="68"/>
    </location>
    <ligand>
        <name>Mn(2+)</name>
        <dbReference type="ChEBI" id="CHEBI:29035"/>
        <label>1</label>
    </ligand>
</feature>
<gene>
    <name evidence="4" type="ORF">H8702_08035</name>
</gene>
<dbReference type="EMBL" id="JACRTL010000004">
    <property type="protein sequence ID" value="MBC8611065.1"/>
    <property type="molecule type" value="Genomic_DNA"/>
</dbReference>